<proteinExistence type="inferred from homology"/>
<dbReference type="EMBL" id="BSXU01002224">
    <property type="protein sequence ID" value="GMG35557.1"/>
    <property type="molecule type" value="Genomic_DNA"/>
</dbReference>
<feature type="transmembrane region" description="Helical" evidence="7">
    <location>
        <begin position="488"/>
        <end position="507"/>
    </location>
</feature>
<dbReference type="Proteomes" id="UP001165063">
    <property type="component" value="Unassembled WGS sequence"/>
</dbReference>
<dbReference type="OrthoDB" id="3900342at2759"/>
<dbReference type="PANTHER" id="PTHR43341:SF36">
    <property type="entry name" value="PROLINE-SPECIFIC PERMEASE"/>
    <property type="match status" value="1"/>
</dbReference>
<dbReference type="PIRSF" id="PIRSF006060">
    <property type="entry name" value="AA_transporter"/>
    <property type="match status" value="1"/>
</dbReference>
<accession>A0A9W6YZK8</accession>
<reference evidence="9" key="1">
    <citation type="submission" date="2023-04" db="EMBL/GenBank/DDBJ databases">
        <title>Ambrosiozyma monospora NBRC 1965.</title>
        <authorList>
            <person name="Ichikawa N."/>
            <person name="Sato H."/>
            <person name="Tonouchi N."/>
        </authorList>
    </citation>
    <scope>NUCLEOTIDE SEQUENCE</scope>
    <source>
        <strain evidence="9">NBRC 1965</strain>
    </source>
</reference>
<feature type="transmembrane region" description="Helical" evidence="7">
    <location>
        <begin position="384"/>
        <end position="403"/>
    </location>
</feature>
<feature type="transmembrane region" description="Helical" evidence="7">
    <location>
        <begin position="409"/>
        <end position="434"/>
    </location>
</feature>
<dbReference type="GO" id="GO:0016020">
    <property type="term" value="C:membrane"/>
    <property type="evidence" value="ECO:0007669"/>
    <property type="project" value="UniProtKB-SubCell"/>
</dbReference>
<dbReference type="Gene3D" id="1.20.1740.10">
    <property type="entry name" value="Amino acid/polyamine transporter I"/>
    <property type="match status" value="1"/>
</dbReference>
<comment type="subcellular location">
    <subcellularLocation>
        <location evidence="1">Membrane</location>
        <topology evidence="1">Multi-pass membrane protein</topology>
    </subcellularLocation>
</comment>
<keyword evidence="10" id="KW-1185">Reference proteome</keyword>
<sequence length="553" mass="60622">MSFNSEKKPHAQVEATDLDSSTNNIINKNSDFNFNTETHRGLKQRHIQIIALAGAIGTGLFVGSGSGLSICGPAGLLTGYAILCVFIWFVMNQLAEMVTYIPTSGKSTMYALCERYTGNRSLSFTAGLNLFYAQSLIVPSEISAASFVIQYWNDKINVAAWISIFWISIVALNLLAVGAFGEVEFWVGSIKLITATGLIILGVVLFFGGGPAQHGVLGFHYWNHPGAFVEHLTTGNTGKFLACWTSIIKAGFAFVLSPELITCAAAEAEHPRHNLPKATRRFIYRLVFFYFFGPLVIGIIVASNDSRLMSAIAAGSSGAAASPFVIGIQNAGIKVLNHIVNAVILTSAYSCGNSMLFASSRTLHSMALDGQFPKIFAKCTPSGVPIYSVALSSAISLVAYLNVSNSSTIVFTWLSNISTISGFISWIFVGVTYIRYRKAMAFHGMDDRVIFRPPLQMFGAWACISFFSLVTLTNGYAVFFNWKTSDFFAAYITLPIVFVLYVGHMIWSKNYRLFAPPEEIDCFTGLEAIEAEAATYVPRKPTNFLQRFWFWLA</sequence>
<feature type="transmembrane region" description="Helical" evidence="7">
    <location>
        <begin position="74"/>
        <end position="91"/>
    </location>
</feature>
<dbReference type="InterPro" id="IPR004841">
    <property type="entry name" value="AA-permease/SLC12A_dom"/>
</dbReference>
<keyword evidence="4 7" id="KW-0812">Transmembrane</keyword>
<evidence type="ECO:0000256" key="7">
    <source>
        <dbReference type="SAM" id="Phobius"/>
    </source>
</evidence>
<feature type="transmembrane region" description="Helical" evidence="7">
    <location>
        <begin position="186"/>
        <end position="207"/>
    </location>
</feature>
<evidence type="ECO:0000256" key="2">
    <source>
        <dbReference type="ARBA" id="ARBA00006983"/>
    </source>
</evidence>
<evidence type="ECO:0000256" key="6">
    <source>
        <dbReference type="ARBA" id="ARBA00023136"/>
    </source>
</evidence>
<feature type="domain" description="Amino acid permease/ SLC12A" evidence="8">
    <location>
        <begin position="46"/>
        <end position="513"/>
    </location>
</feature>
<evidence type="ECO:0000313" key="9">
    <source>
        <dbReference type="EMBL" id="GMG35557.1"/>
    </source>
</evidence>
<dbReference type="PANTHER" id="PTHR43341">
    <property type="entry name" value="AMINO ACID PERMEASE"/>
    <property type="match status" value="1"/>
</dbReference>
<evidence type="ECO:0000313" key="10">
    <source>
        <dbReference type="Proteomes" id="UP001165063"/>
    </source>
</evidence>
<keyword evidence="3" id="KW-0813">Transport</keyword>
<comment type="similarity">
    <text evidence="2">Belongs to the amino acid-polyamine-organocation (APC) superfamily. YAT (TC 2.A.3.10) family.</text>
</comment>
<dbReference type="AlphaFoldDB" id="A0A9W6YZK8"/>
<protein>
    <submittedName>
        <fullName evidence="9">Unnamed protein product</fullName>
    </submittedName>
</protein>
<evidence type="ECO:0000256" key="1">
    <source>
        <dbReference type="ARBA" id="ARBA00004141"/>
    </source>
</evidence>
<feature type="transmembrane region" description="Helical" evidence="7">
    <location>
        <begin position="158"/>
        <end position="180"/>
    </location>
</feature>
<feature type="transmembrane region" description="Helical" evidence="7">
    <location>
        <begin position="282"/>
        <end position="302"/>
    </location>
</feature>
<name>A0A9W6YZK8_AMBMO</name>
<feature type="transmembrane region" description="Helical" evidence="7">
    <location>
        <begin position="49"/>
        <end position="68"/>
    </location>
</feature>
<dbReference type="InterPro" id="IPR050524">
    <property type="entry name" value="APC_YAT"/>
</dbReference>
<evidence type="ECO:0000256" key="4">
    <source>
        <dbReference type="ARBA" id="ARBA00022692"/>
    </source>
</evidence>
<evidence type="ECO:0000256" key="5">
    <source>
        <dbReference type="ARBA" id="ARBA00022989"/>
    </source>
</evidence>
<dbReference type="GO" id="GO:0015171">
    <property type="term" value="F:amino acid transmembrane transporter activity"/>
    <property type="evidence" value="ECO:0007669"/>
    <property type="project" value="TreeGrafter"/>
</dbReference>
<dbReference type="Pfam" id="PF00324">
    <property type="entry name" value="AA_permease"/>
    <property type="match status" value="1"/>
</dbReference>
<keyword evidence="6 7" id="KW-0472">Membrane</keyword>
<feature type="transmembrane region" description="Helical" evidence="7">
    <location>
        <begin position="308"/>
        <end position="328"/>
    </location>
</feature>
<organism evidence="9 10">
    <name type="scientific">Ambrosiozyma monospora</name>
    <name type="common">Yeast</name>
    <name type="synonym">Endomycopsis monosporus</name>
    <dbReference type="NCBI Taxonomy" id="43982"/>
    <lineage>
        <taxon>Eukaryota</taxon>
        <taxon>Fungi</taxon>
        <taxon>Dikarya</taxon>
        <taxon>Ascomycota</taxon>
        <taxon>Saccharomycotina</taxon>
        <taxon>Pichiomycetes</taxon>
        <taxon>Pichiales</taxon>
        <taxon>Pichiaceae</taxon>
        <taxon>Ambrosiozyma</taxon>
    </lineage>
</organism>
<feature type="transmembrane region" description="Helical" evidence="7">
    <location>
        <begin position="455"/>
        <end position="482"/>
    </location>
</feature>
<evidence type="ECO:0000256" key="3">
    <source>
        <dbReference type="ARBA" id="ARBA00022448"/>
    </source>
</evidence>
<comment type="caution">
    <text evidence="9">The sequence shown here is derived from an EMBL/GenBank/DDBJ whole genome shotgun (WGS) entry which is preliminary data.</text>
</comment>
<dbReference type="FunFam" id="1.20.1740.10:FF:000001">
    <property type="entry name" value="Amino acid permease"/>
    <property type="match status" value="1"/>
</dbReference>
<evidence type="ECO:0000259" key="8">
    <source>
        <dbReference type="Pfam" id="PF00324"/>
    </source>
</evidence>
<gene>
    <name evidence="9" type="ORF">Amon01_000455700</name>
</gene>
<keyword evidence="5 7" id="KW-1133">Transmembrane helix</keyword>